<keyword evidence="6" id="KW-1185">Reference proteome</keyword>
<dbReference type="PROSITE" id="PS50110">
    <property type="entry name" value="RESPONSE_REGULATORY"/>
    <property type="match status" value="1"/>
</dbReference>
<feature type="domain" description="HTH LytTR-type" evidence="4">
    <location>
        <begin position="144"/>
        <end position="237"/>
    </location>
</feature>
<organism evidence="5 6">
    <name type="scientific">Rheinheimera soli</name>
    <dbReference type="NCBI Taxonomy" id="443616"/>
    <lineage>
        <taxon>Bacteria</taxon>
        <taxon>Pseudomonadati</taxon>
        <taxon>Pseudomonadota</taxon>
        <taxon>Gammaproteobacteria</taxon>
        <taxon>Chromatiales</taxon>
        <taxon>Chromatiaceae</taxon>
        <taxon>Rheinheimera</taxon>
    </lineage>
</organism>
<feature type="modified residue" description="4-aspartylphosphate" evidence="2">
    <location>
        <position position="54"/>
    </location>
</feature>
<dbReference type="PANTHER" id="PTHR37299:SF1">
    <property type="entry name" value="STAGE 0 SPORULATION PROTEIN A HOMOLOG"/>
    <property type="match status" value="1"/>
</dbReference>
<dbReference type="PROSITE" id="PS50930">
    <property type="entry name" value="HTH_LYTTR"/>
    <property type="match status" value="1"/>
</dbReference>
<sequence length="239" mass="27227">MFKTLVVDDERLARAELKRLLSPYPRISIEAEASTAEQALELMQQQAFDLVFLDIQMPGLSGLQLASQIQQNCRFVFCTAFDQYALDAFELNALDYLLKPVAPERLERTIQKLEQQQASGQQHSYLPEQHGILLKFGEISRIKRLNEIQRFESIGNHTAVYCEDGKSFLHSSLSRVEMRLNPQQFFKVSRSDIVRIDAIRQIEPGLAAGTMIAVLQDGSAVEVSRRQVQQLKQLFNAWG</sequence>
<dbReference type="Pfam" id="PF04397">
    <property type="entry name" value="LytTR"/>
    <property type="match status" value="1"/>
</dbReference>
<dbReference type="RefSeq" id="WP_310281422.1">
    <property type="nucleotide sequence ID" value="NZ_JAVDWR010000023.1"/>
</dbReference>
<proteinExistence type="predicted"/>
<keyword evidence="1" id="KW-0902">Two-component regulatory system</keyword>
<dbReference type="EMBL" id="JAVDWR010000023">
    <property type="protein sequence ID" value="MDR7122848.1"/>
    <property type="molecule type" value="Genomic_DNA"/>
</dbReference>
<dbReference type="PANTHER" id="PTHR37299">
    <property type="entry name" value="TRANSCRIPTIONAL REGULATOR-RELATED"/>
    <property type="match status" value="1"/>
</dbReference>
<dbReference type="Proteomes" id="UP001257909">
    <property type="component" value="Unassembled WGS sequence"/>
</dbReference>
<dbReference type="InterPro" id="IPR011006">
    <property type="entry name" value="CheY-like_superfamily"/>
</dbReference>
<name>A0ABU1W4I2_9GAMM</name>
<evidence type="ECO:0000259" key="4">
    <source>
        <dbReference type="PROSITE" id="PS50930"/>
    </source>
</evidence>
<evidence type="ECO:0000259" key="3">
    <source>
        <dbReference type="PROSITE" id="PS50110"/>
    </source>
</evidence>
<dbReference type="InterPro" id="IPR001789">
    <property type="entry name" value="Sig_transdc_resp-reg_receiver"/>
</dbReference>
<gene>
    <name evidence="5" type="ORF">J2W69_003826</name>
</gene>
<feature type="domain" description="Response regulatory" evidence="3">
    <location>
        <begin position="3"/>
        <end position="114"/>
    </location>
</feature>
<dbReference type="Gene3D" id="3.40.50.2300">
    <property type="match status" value="1"/>
</dbReference>
<dbReference type="SMART" id="SM00448">
    <property type="entry name" value="REC"/>
    <property type="match status" value="1"/>
</dbReference>
<dbReference type="SUPFAM" id="SSF52172">
    <property type="entry name" value="CheY-like"/>
    <property type="match status" value="1"/>
</dbReference>
<dbReference type="SMART" id="SM00850">
    <property type="entry name" value="LytTR"/>
    <property type="match status" value="1"/>
</dbReference>
<comment type="caution">
    <text evidence="5">The sequence shown here is derived from an EMBL/GenBank/DDBJ whole genome shotgun (WGS) entry which is preliminary data.</text>
</comment>
<evidence type="ECO:0000256" key="2">
    <source>
        <dbReference type="PROSITE-ProRule" id="PRU00169"/>
    </source>
</evidence>
<keyword evidence="2" id="KW-0597">Phosphoprotein</keyword>
<dbReference type="InterPro" id="IPR046947">
    <property type="entry name" value="LytR-like"/>
</dbReference>
<accession>A0ABU1W4I2</accession>
<dbReference type="Pfam" id="PF00072">
    <property type="entry name" value="Response_reg"/>
    <property type="match status" value="1"/>
</dbReference>
<dbReference type="InterPro" id="IPR007492">
    <property type="entry name" value="LytTR_DNA-bd_dom"/>
</dbReference>
<evidence type="ECO:0000313" key="5">
    <source>
        <dbReference type="EMBL" id="MDR7122848.1"/>
    </source>
</evidence>
<protein>
    <submittedName>
        <fullName evidence="5">Two-component system LytT family response regulator</fullName>
    </submittedName>
</protein>
<dbReference type="Gene3D" id="2.40.50.1020">
    <property type="entry name" value="LytTr DNA-binding domain"/>
    <property type="match status" value="1"/>
</dbReference>
<evidence type="ECO:0000256" key="1">
    <source>
        <dbReference type="ARBA" id="ARBA00023012"/>
    </source>
</evidence>
<reference evidence="5 6" key="1">
    <citation type="submission" date="2023-07" db="EMBL/GenBank/DDBJ databases">
        <title>Sorghum-associated microbial communities from plants grown in Nebraska, USA.</title>
        <authorList>
            <person name="Schachtman D."/>
        </authorList>
    </citation>
    <scope>NUCLEOTIDE SEQUENCE [LARGE SCALE GENOMIC DNA]</scope>
    <source>
        <strain evidence="5 6">4138</strain>
    </source>
</reference>
<evidence type="ECO:0000313" key="6">
    <source>
        <dbReference type="Proteomes" id="UP001257909"/>
    </source>
</evidence>